<evidence type="ECO:0000313" key="2">
    <source>
        <dbReference type="Proteomes" id="UP000321049"/>
    </source>
</evidence>
<dbReference type="EMBL" id="BJWH01000035">
    <property type="protein sequence ID" value="GEM00372.1"/>
    <property type="molecule type" value="Genomic_DNA"/>
</dbReference>
<reference evidence="1 2" key="1">
    <citation type="submission" date="2019-07" db="EMBL/GenBank/DDBJ databases">
        <title>Whole genome shotgun sequence of Cellulomonas terrae NBRC 100819.</title>
        <authorList>
            <person name="Hosoyama A."/>
            <person name="Uohara A."/>
            <person name="Ohji S."/>
            <person name="Ichikawa N."/>
        </authorList>
    </citation>
    <scope>NUCLEOTIDE SEQUENCE [LARGE SCALE GENOMIC DNA]</scope>
    <source>
        <strain evidence="1 2">NBRC 100819</strain>
    </source>
</reference>
<proteinExistence type="predicted"/>
<accession>A0A511JQR4</accession>
<gene>
    <name evidence="1" type="ORF">CTE05_39180</name>
</gene>
<organism evidence="1 2">
    <name type="scientific">Cellulomonas terrae</name>
    <dbReference type="NCBI Taxonomy" id="311234"/>
    <lineage>
        <taxon>Bacteria</taxon>
        <taxon>Bacillati</taxon>
        <taxon>Actinomycetota</taxon>
        <taxon>Actinomycetes</taxon>
        <taxon>Micrococcales</taxon>
        <taxon>Cellulomonadaceae</taxon>
        <taxon>Cellulomonas</taxon>
    </lineage>
</organism>
<name>A0A511JQR4_9CELL</name>
<dbReference type="Proteomes" id="UP000321049">
    <property type="component" value="Unassembled WGS sequence"/>
</dbReference>
<keyword evidence="2" id="KW-1185">Reference proteome</keyword>
<sequence>MYVDDVRALLLGSAARVVTPVWVVASSMGDSTTRKGVEDMTVIDQHHHIAPEVEAQVRRELAGASWFRLASATSQAHHAVDDARRSHDDDALLRALDRHAVLERLLAEATNRLHPPRG</sequence>
<comment type="caution">
    <text evidence="1">The sequence shown here is derived from an EMBL/GenBank/DDBJ whole genome shotgun (WGS) entry which is preliminary data.</text>
</comment>
<protein>
    <submittedName>
        <fullName evidence="1">Uncharacterized protein</fullName>
    </submittedName>
</protein>
<dbReference type="AlphaFoldDB" id="A0A511JQR4"/>
<evidence type="ECO:0000313" key="1">
    <source>
        <dbReference type="EMBL" id="GEM00372.1"/>
    </source>
</evidence>